<evidence type="ECO:0000313" key="2">
    <source>
        <dbReference type="Proteomes" id="UP000681317"/>
    </source>
</evidence>
<evidence type="ECO:0000313" key="1">
    <source>
        <dbReference type="EMBL" id="BCT91142.1"/>
    </source>
</evidence>
<accession>A0ABN6FT34</accession>
<dbReference type="Proteomes" id="UP000681317">
    <property type="component" value="Chromosome"/>
</dbReference>
<keyword evidence="2" id="KW-1185">Reference proteome</keyword>
<organism evidence="1 2">
    <name type="scientific">Noviluteimonas caseinilytica</name>
    <dbReference type="NCBI Taxonomy" id="2675101"/>
    <lineage>
        <taxon>Bacteria</taxon>
        <taxon>Pseudomonadati</taxon>
        <taxon>Pseudomonadota</taxon>
        <taxon>Gammaproteobacteria</taxon>
        <taxon>Lysobacterales</taxon>
        <taxon>Lysobacteraceae</taxon>
        <taxon>Noviluteimonas</taxon>
    </lineage>
</organism>
<proteinExistence type="predicted"/>
<protein>
    <submittedName>
        <fullName evidence="1">Uncharacterized protein</fullName>
    </submittedName>
</protein>
<dbReference type="EMBL" id="AP024545">
    <property type="protein sequence ID" value="BCT91142.1"/>
    <property type="molecule type" value="Genomic_DNA"/>
</dbReference>
<gene>
    <name evidence="1" type="ORF">LYSCAS_01660</name>
</gene>
<reference evidence="1 2" key="1">
    <citation type="submission" date="2021-03" db="EMBL/GenBank/DDBJ databases">
        <title>Complete Genome Sequences of Two Lysobacter Strains Isolated from Sea Water (Lysobacter caseinilyticus) and Soil (Lysobacter helvus) in South Korea.</title>
        <authorList>
            <person name="Watanabe Y."/>
            <person name="Arakawa K."/>
        </authorList>
    </citation>
    <scope>NUCLEOTIDE SEQUENCE [LARGE SCALE GENOMIC DNA]</scope>
    <source>
        <strain evidence="1 2">KVB24</strain>
    </source>
</reference>
<name>A0ABN6FT34_9GAMM</name>
<sequence>MFGEALALSDHRLTEHMTPTVKSDRFGVVSSSTKCHACGEWTPVKALLVRGGQWRNEPDDEDDYWYPIEGAGLLLYVQDVNAEALAIWRNAAPWVRNTPSRTAGISYWSNTCVHCEALQGDWFLTKPDGPFFPTTPELEAKVALDWADGSIEAVANVNEASWLDGLAERMV</sequence>